<name>A0A6A5W5J4_9PLEO</name>
<sequence>MGGHAFRSLYCPRFSLEIYLTTRTLATKVLNTLFTHVVEPAELPSKTNFGDLDFLVAGPKHAPSSPVDQPHLVELIKAALNTEYGRRSLPTDGVLFFAIPAPGREEEFHIQIDVHVVEVEGFEWNHFMYRYASGLKMVGSMVKPLGVTLDPKGCHVRVEEMERGDGPGSMVFVTREPNEVLEIVGLGRKFLEGGFGVNENCMDELLRFGECRLADCMDSV</sequence>
<keyword evidence="2" id="KW-1185">Reference proteome</keyword>
<reference evidence="1" key="1">
    <citation type="journal article" date="2020" name="Stud. Mycol.">
        <title>101 Dothideomycetes genomes: a test case for predicting lifestyles and emergence of pathogens.</title>
        <authorList>
            <person name="Haridas S."/>
            <person name="Albert R."/>
            <person name="Binder M."/>
            <person name="Bloem J."/>
            <person name="Labutti K."/>
            <person name="Salamov A."/>
            <person name="Andreopoulos B."/>
            <person name="Baker S."/>
            <person name="Barry K."/>
            <person name="Bills G."/>
            <person name="Bluhm B."/>
            <person name="Cannon C."/>
            <person name="Castanera R."/>
            <person name="Culley D."/>
            <person name="Daum C."/>
            <person name="Ezra D."/>
            <person name="Gonzalez J."/>
            <person name="Henrissat B."/>
            <person name="Kuo A."/>
            <person name="Liang C."/>
            <person name="Lipzen A."/>
            <person name="Lutzoni F."/>
            <person name="Magnuson J."/>
            <person name="Mondo S."/>
            <person name="Nolan M."/>
            <person name="Ohm R."/>
            <person name="Pangilinan J."/>
            <person name="Park H.-J."/>
            <person name="Ramirez L."/>
            <person name="Alfaro M."/>
            <person name="Sun H."/>
            <person name="Tritt A."/>
            <person name="Yoshinaga Y."/>
            <person name="Zwiers L.-H."/>
            <person name="Turgeon B."/>
            <person name="Goodwin S."/>
            <person name="Spatafora J."/>
            <person name="Crous P."/>
            <person name="Grigoriev I."/>
        </authorList>
    </citation>
    <scope>NUCLEOTIDE SEQUENCE</scope>
    <source>
        <strain evidence="1">CBS 123094</strain>
    </source>
</reference>
<accession>A0A6A5W5J4</accession>
<protein>
    <submittedName>
        <fullName evidence="1">Uncharacterized protein</fullName>
    </submittedName>
</protein>
<evidence type="ECO:0000313" key="2">
    <source>
        <dbReference type="Proteomes" id="UP000799779"/>
    </source>
</evidence>
<dbReference type="Proteomes" id="UP000799779">
    <property type="component" value="Unassembled WGS sequence"/>
</dbReference>
<dbReference type="EMBL" id="ML977628">
    <property type="protein sequence ID" value="KAF1996204.1"/>
    <property type="molecule type" value="Genomic_DNA"/>
</dbReference>
<gene>
    <name evidence="1" type="ORF">P154DRAFT_525774</name>
</gene>
<dbReference type="AlphaFoldDB" id="A0A6A5W5J4"/>
<organism evidence="1 2">
    <name type="scientific">Amniculicola lignicola CBS 123094</name>
    <dbReference type="NCBI Taxonomy" id="1392246"/>
    <lineage>
        <taxon>Eukaryota</taxon>
        <taxon>Fungi</taxon>
        <taxon>Dikarya</taxon>
        <taxon>Ascomycota</taxon>
        <taxon>Pezizomycotina</taxon>
        <taxon>Dothideomycetes</taxon>
        <taxon>Pleosporomycetidae</taxon>
        <taxon>Pleosporales</taxon>
        <taxon>Amniculicolaceae</taxon>
        <taxon>Amniculicola</taxon>
    </lineage>
</organism>
<proteinExistence type="predicted"/>
<evidence type="ECO:0000313" key="1">
    <source>
        <dbReference type="EMBL" id="KAF1996204.1"/>
    </source>
</evidence>
<dbReference type="OrthoDB" id="4708870at2759"/>